<proteinExistence type="predicted"/>
<evidence type="ECO:0000256" key="2">
    <source>
        <dbReference type="SAM" id="SignalP"/>
    </source>
</evidence>
<dbReference type="STRING" id="910347.SAMN05421773_111162"/>
<name>A0A1I1QLB3_9ACTN</name>
<reference evidence="3 4" key="1">
    <citation type="submission" date="2016-10" db="EMBL/GenBank/DDBJ databases">
        <authorList>
            <person name="de Groot N.N."/>
        </authorList>
    </citation>
    <scope>NUCLEOTIDE SEQUENCE [LARGE SCALE GENOMIC DNA]</scope>
    <source>
        <strain evidence="3 4">CGMCC 4.5739</strain>
    </source>
</reference>
<feature type="signal peptide" evidence="2">
    <location>
        <begin position="1"/>
        <end position="24"/>
    </location>
</feature>
<dbReference type="Proteomes" id="UP000199207">
    <property type="component" value="Unassembled WGS sequence"/>
</dbReference>
<feature type="chain" id="PRO_5011795782" description="Ca-activated chloride channel family protein" evidence="2">
    <location>
        <begin position="25"/>
        <end position="438"/>
    </location>
</feature>
<feature type="transmembrane region" description="Helical" evidence="1">
    <location>
        <begin position="399"/>
        <end position="422"/>
    </location>
</feature>
<dbReference type="RefSeq" id="WP_139238380.1">
    <property type="nucleotide sequence ID" value="NZ_FOLM01000011.1"/>
</dbReference>
<evidence type="ECO:0008006" key="5">
    <source>
        <dbReference type="Google" id="ProtNLM"/>
    </source>
</evidence>
<keyword evidence="1" id="KW-1133">Transmembrane helix</keyword>
<dbReference type="EMBL" id="FOLM01000011">
    <property type="protein sequence ID" value="SFD22839.1"/>
    <property type="molecule type" value="Genomic_DNA"/>
</dbReference>
<keyword evidence="2" id="KW-0732">Signal</keyword>
<keyword evidence="4" id="KW-1185">Reference proteome</keyword>
<gene>
    <name evidence="3" type="ORF">SAMN05421773_111162</name>
</gene>
<evidence type="ECO:0000256" key="1">
    <source>
        <dbReference type="SAM" id="Phobius"/>
    </source>
</evidence>
<accession>A0A1I1QLB3</accession>
<keyword evidence="1" id="KW-0472">Membrane</keyword>
<evidence type="ECO:0000313" key="3">
    <source>
        <dbReference type="EMBL" id="SFD22839.1"/>
    </source>
</evidence>
<dbReference type="AlphaFoldDB" id="A0A1I1QLB3"/>
<evidence type="ECO:0000313" key="4">
    <source>
        <dbReference type="Proteomes" id="UP000199207"/>
    </source>
</evidence>
<sequence length="438" mass="45067">MVGARIGVAAGVCALVLAAPSARAAEDAGTEGYRPAERAEAVRGTASTADAPAIEAGGIYTDEIGPGEELYYSLVMDDIAGYAVSAVAAPRPGSEVAYGDGIAVQLQSTGGEDCALEERAAFGSDLSARPVSAWTSRLIAEDGRCQTAGTYLLRVTRESAEESDQAVWPTEIRVMREPAISGGPLAAPPESGWLTEVPTPPAGQARVVTGGTGFNDAQPVGDGVWRDDIAPGQTLFYRVPVDWHQQLAVTVELANAPLGDQGYAFVGDGLLVEAYNPARGEVAELSGTYTGDPLQVQGVLPPAAYANRTDAAGTAAGAMIFSGWHYLAVHLKDEVGEITDAGSIGLHLRVSVEGEPAAGPEYAEDAAEAGFGITEADRLQAEEGKTDEAVAAERRDGRVALGLGSLGAGVALLAVLGLWTLLARRRAAATATAAAVRR</sequence>
<dbReference type="OrthoDB" id="4333421at2"/>
<protein>
    <recommendedName>
        <fullName evidence="5">Ca-activated chloride channel family protein</fullName>
    </recommendedName>
</protein>
<organism evidence="3 4">
    <name type="scientific">Streptomyces aidingensis</name>
    <dbReference type="NCBI Taxonomy" id="910347"/>
    <lineage>
        <taxon>Bacteria</taxon>
        <taxon>Bacillati</taxon>
        <taxon>Actinomycetota</taxon>
        <taxon>Actinomycetes</taxon>
        <taxon>Kitasatosporales</taxon>
        <taxon>Streptomycetaceae</taxon>
        <taxon>Streptomyces</taxon>
    </lineage>
</organism>
<keyword evidence="1" id="KW-0812">Transmembrane</keyword>